<evidence type="ECO:0000313" key="2">
    <source>
        <dbReference type="EMBL" id="KAK7095119.1"/>
    </source>
</evidence>
<reference evidence="3 4" key="1">
    <citation type="submission" date="2024-02" db="EMBL/GenBank/DDBJ databases">
        <title>Chromosome-scale genome assembly of the rough periwinkle Littorina saxatilis.</title>
        <authorList>
            <person name="De Jode A."/>
            <person name="Faria R."/>
            <person name="Formenti G."/>
            <person name="Sims Y."/>
            <person name="Smith T.P."/>
            <person name="Tracey A."/>
            <person name="Wood J.M.D."/>
            <person name="Zagrodzka Z.B."/>
            <person name="Johannesson K."/>
            <person name="Butlin R.K."/>
            <person name="Leder E.H."/>
        </authorList>
    </citation>
    <scope>NUCLEOTIDE SEQUENCE [LARGE SCALE GENOMIC DNA]</scope>
    <source>
        <strain evidence="3">Snail1</strain>
        <tissue evidence="3">Muscle</tissue>
    </source>
</reference>
<dbReference type="EMBL" id="JBAMIC010000019">
    <property type="protein sequence ID" value="KAK7094309.1"/>
    <property type="molecule type" value="Genomic_DNA"/>
</dbReference>
<gene>
    <name evidence="2" type="ORF">V1264_006570</name>
    <name evidence="1" type="ORF">V1264_007949</name>
    <name evidence="3" type="ORF">V1264_016128</name>
</gene>
<evidence type="ECO:0000313" key="3">
    <source>
        <dbReference type="EMBL" id="KAK7108382.1"/>
    </source>
</evidence>
<sequence>MFWKVCECSLTLLPKLAQQDGKCGETTISDFVFFMSGSRSTVPGGYQSPLTVVFVDTPEKPLPRVSTCALRMQVSARHVKN</sequence>
<keyword evidence="4" id="KW-1185">Reference proteome</keyword>
<organism evidence="3 4">
    <name type="scientific">Littorina saxatilis</name>
    <dbReference type="NCBI Taxonomy" id="31220"/>
    <lineage>
        <taxon>Eukaryota</taxon>
        <taxon>Metazoa</taxon>
        <taxon>Spiralia</taxon>
        <taxon>Lophotrochozoa</taxon>
        <taxon>Mollusca</taxon>
        <taxon>Gastropoda</taxon>
        <taxon>Caenogastropoda</taxon>
        <taxon>Littorinimorpha</taxon>
        <taxon>Littorinoidea</taxon>
        <taxon>Littorinidae</taxon>
        <taxon>Littorina</taxon>
    </lineage>
</organism>
<dbReference type="AlphaFoldDB" id="A0AAN9BMK8"/>
<dbReference type="Proteomes" id="UP001374579">
    <property type="component" value="Unassembled WGS sequence"/>
</dbReference>
<accession>A0AAN9BMK8</accession>
<evidence type="ECO:0000313" key="4">
    <source>
        <dbReference type="Proteomes" id="UP001374579"/>
    </source>
</evidence>
<proteinExistence type="predicted"/>
<name>A0AAN9BMK8_9CAEN</name>
<dbReference type="EMBL" id="JBAMIC010000004">
    <property type="protein sequence ID" value="KAK7108382.1"/>
    <property type="molecule type" value="Genomic_DNA"/>
</dbReference>
<dbReference type="EMBL" id="JBAMIC010000018">
    <property type="protein sequence ID" value="KAK7095119.1"/>
    <property type="molecule type" value="Genomic_DNA"/>
</dbReference>
<protein>
    <submittedName>
        <fullName evidence="3">Uncharacterized protein</fullName>
    </submittedName>
</protein>
<evidence type="ECO:0000313" key="1">
    <source>
        <dbReference type="EMBL" id="KAK7094309.1"/>
    </source>
</evidence>
<comment type="caution">
    <text evidence="3">The sequence shown here is derived from an EMBL/GenBank/DDBJ whole genome shotgun (WGS) entry which is preliminary data.</text>
</comment>